<dbReference type="SMART" id="SM00981">
    <property type="entry name" value="THUMP"/>
    <property type="match status" value="1"/>
</dbReference>
<dbReference type="Gene3D" id="3.30.2130.30">
    <property type="match status" value="1"/>
</dbReference>
<dbReference type="Pfam" id="PF01170">
    <property type="entry name" value="UPF0020"/>
    <property type="match status" value="1"/>
</dbReference>
<evidence type="ECO:0000259" key="3">
    <source>
        <dbReference type="SMART" id="SM00981"/>
    </source>
</evidence>
<reference evidence="4 5" key="1">
    <citation type="journal article" date="2018" name="Sci. Adv.">
        <title>Multi-heme cytochromes provide a pathway for survival in energy-limited environments.</title>
        <authorList>
            <person name="Deng X."/>
            <person name="Dohmae N."/>
            <person name="Nealson K.H."/>
            <person name="Hashimoto K."/>
            <person name="Okamoto A."/>
        </authorList>
    </citation>
    <scope>NUCLEOTIDE SEQUENCE [LARGE SCALE GENOMIC DNA]</scope>
    <source>
        <strain evidence="4 5">IS5</strain>
    </source>
</reference>
<dbReference type="PANTHER" id="PTHR47313:SF1">
    <property type="entry name" value="RIBOSOMAL RNA LARGE SUBUNIT METHYLTRANSFERASE K_L"/>
    <property type="match status" value="1"/>
</dbReference>
<feature type="domain" description="THUMP" evidence="3">
    <location>
        <begin position="61"/>
        <end position="159"/>
    </location>
</feature>
<sequence length="397" mass="43906">MDIHNKGKIFVTCARGLQPFLADEMRALGVKPEAEQPGGLLANGTLADCMRLNLWLRTAHRVLFQLHRFQATNPDELFNQLLPLHWEDIIAEDGYLSVESSVDNKSVRDSRFANVRVKDAVVDRIAEVKGRRPDSGPDKTGVVLFLHWKHRDATLYLDTSGTPLSMRGYRLQPHKAPMRETLAAACLLAANYNGKGMLLNPMCGSGTLAIEGALIATGTAPGLFRSNFGFQHVLGHDEGSWEALRTEARSKMRPTTAQRIIATDNDPAAIAAARDNAAEAGMAECIEFDICDFRESSVPEPAKRALNLLICNPEYGKRMGDEAKLEETYKALGDFLKQHCQGYMGGIFTGNMKLAKRIGLRTAKRVPLMNGPIDCRLLLFELYAGTRKQKEPNPDSQ</sequence>
<dbReference type="AlphaFoldDB" id="A0A2Z6B1Y7"/>
<dbReference type="RefSeq" id="WP_126380425.1">
    <property type="nucleotide sequence ID" value="NZ_AP017378.1"/>
</dbReference>
<keyword evidence="5" id="KW-1185">Reference proteome</keyword>
<evidence type="ECO:0000313" key="4">
    <source>
        <dbReference type="EMBL" id="BBD09458.1"/>
    </source>
</evidence>
<dbReference type="PANTHER" id="PTHR47313">
    <property type="entry name" value="RIBOSOMAL RNA LARGE SUBUNIT METHYLTRANSFERASE K/L"/>
    <property type="match status" value="1"/>
</dbReference>
<keyword evidence="2" id="KW-0808">Transferase</keyword>
<name>A0A2Z6B1Y7_9BACT</name>
<gene>
    <name evidence="4" type="ORF">DFE_2732</name>
</gene>
<dbReference type="Proteomes" id="UP000269883">
    <property type="component" value="Chromosome"/>
</dbReference>
<organism evidence="4 5">
    <name type="scientific">Desulfovibrio ferrophilus</name>
    <dbReference type="NCBI Taxonomy" id="241368"/>
    <lineage>
        <taxon>Bacteria</taxon>
        <taxon>Pseudomonadati</taxon>
        <taxon>Thermodesulfobacteriota</taxon>
        <taxon>Desulfovibrionia</taxon>
        <taxon>Desulfovibrionales</taxon>
        <taxon>Desulfovibrionaceae</taxon>
        <taxon>Desulfovibrio</taxon>
    </lineage>
</organism>
<dbReference type="InterPro" id="IPR029063">
    <property type="entry name" value="SAM-dependent_MTases_sf"/>
</dbReference>
<accession>A0A2Z6B1Y7</accession>
<dbReference type="SUPFAM" id="SSF53335">
    <property type="entry name" value="S-adenosyl-L-methionine-dependent methyltransferases"/>
    <property type="match status" value="1"/>
</dbReference>
<dbReference type="InterPro" id="IPR004114">
    <property type="entry name" value="THUMP_dom"/>
</dbReference>
<dbReference type="InterPro" id="IPR054170">
    <property type="entry name" value="RlmL_1st"/>
</dbReference>
<dbReference type="EMBL" id="AP017378">
    <property type="protein sequence ID" value="BBD09458.1"/>
    <property type="molecule type" value="Genomic_DNA"/>
</dbReference>
<dbReference type="Pfam" id="PF22020">
    <property type="entry name" value="RlmL_1st"/>
    <property type="match status" value="1"/>
</dbReference>
<dbReference type="Pfam" id="PF02926">
    <property type="entry name" value="THUMP"/>
    <property type="match status" value="1"/>
</dbReference>
<evidence type="ECO:0000256" key="2">
    <source>
        <dbReference type="ARBA" id="ARBA00022679"/>
    </source>
</evidence>
<dbReference type="GO" id="GO:0008990">
    <property type="term" value="F:rRNA (guanine-N2-)-methyltransferase activity"/>
    <property type="evidence" value="ECO:0007669"/>
    <property type="project" value="TreeGrafter"/>
</dbReference>
<evidence type="ECO:0000256" key="1">
    <source>
        <dbReference type="ARBA" id="ARBA00022603"/>
    </source>
</evidence>
<evidence type="ECO:0000313" key="5">
    <source>
        <dbReference type="Proteomes" id="UP000269883"/>
    </source>
</evidence>
<dbReference type="GO" id="GO:0003723">
    <property type="term" value="F:RNA binding"/>
    <property type="evidence" value="ECO:0007669"/>
    <property type="project" value="InterPro"/>
</dbReference>
<dbReference type="InterPro" id="IPR000241">
    <property type="entry name" value="RlmKL-like_Mtase"/>
</dbReference>
<keyword evidence="1 4" id="KW-0489">Methyltransferase</keyword>
<dbReference type="GO" id="GO:0070043">
    <property type="term" value="F:rRNA (guanine-N7-)-methyltransferase activity"/>
    <property type="evidence" value="ECO:0007669"/>
    <property type="project" value="TreeGrafter"/>
</dbReference>
<protein>
    <submittedName>
        <fullName evidence="4">Putative RNA methylase</fullName>
    </submittedName>
</protein>
<dbReference type="OrthoDB" id="9809404at2"/>
<dbReference type="KEGG" id="dfl:DFE_2732"/>
<dbReference type="CDD" id="cd11715">
    <property type="entry name" value="THUMP_AdoMetMT"/>
    <property type="match status" value="1"/>
</dbReference>
<dbReference type="Gene3D" id="3.40.50.150">
    <property type="entry name" value="Vaccinia Virus protein VP39"/>
    <property type="match status" value="1"/>
</dbReference>
<proteinExistence type="predicted"/>